<keyword evidence="9" id="KW-1185">Reference proteome</keyword>
<comment type="cofactor">
    <cofactor evidence="1">
        <name>FAD</name>
        <dbReference type="ChEBI" id="CHEBI:57692"/>
    </cofactor>
</comment>
<organism evidence="8 9">
    <name type="scientific">Marinobacter psychrophilus</name>
    <dbReference type="NCBI Taxonomy" id="330734"/>
    <lineage>
        <taxon>Bacteria</taxon>
        <taxon>Pseudomonadati</taxon>
        <taxon>Pseudomonadota</taxon>
        <taxon>Gammaproteobacteria</taxon>
        <taxon>Pseudomonadales</taxon>
        <taxon>Marinobacteraceae</taxon>
        <taxon>Marinobacter</taxon>
    </lineage>
</organism>
<evidence type="ECO:0000256" key="5">
    <source>
        <dbReference type="ARBA" id="ARBA00022946"/>
    </source>
</evidence>
<keyword evidence="6" id="KW-0560">Oxidoreductase</keyword>
<dbReference type="Gene3D" id="3.50.50.60">
    <property type="entry name" value="FAD/NAD(P)-binding domain"/>
    <property type="match status" value="2"/>
</dbReference>
<dbReference type="RefSeq" id="WP_048383448.1">
    <property type="nucleotide sequence ID" value="NZ_CP011494.1"/>
</dbReference>
<evidence type="ECO:0000256" key="6">
    <source>
        <dbReference type="ARBA" id="ARBA00023002"/>
    </source>
</evidence>
<dbReference type="GO" id="GO:0048038">
    <property type="term" value="F:quinone binding"/>
    <property type="evidence" value="ECO:0007669"/>
    <property type="project" value="UniProtKB-KW"/>
</dbReference>
<sequence>MQTNTAEQDKEQNKKHTVVIVGGGAAGISVAASLHKRDTALDIAIIEPAHTHHYQPGWTMVGGGIFKPETTSKPMASVMPGFASWYKQMVCSIDELNNQVTLADGSVIGYLALVLAPGLELNWAGIDGLKEALGSNGVTSNYQEGMASYTWDMVQSLKSGSALFSQPPMPIKCAGAPQKAMYLSADYWLRNGALNNIDIQFHNAGAVLFGVPDYVPALQSYIKKYGVELNYQNNLVSVNGPSHRATFRHTNADGSSEDQEIGFDMLHAVPPQRAPKFIRQSTLANAGGWLDLEDDTLCHKRHSNIFGLGDVSGTANAKTAAAVRKQAPVVAQNLISHLRKQPITAAYLGYGSCPLTVENGRIVLAEFGYGGVLQPSFPTWINDGTKATRAAWFLKARQLPGLYWHVMLKGHEWMAKPARRSV</sequence>
<dbReference type="FunFam" id="3.50.50.60:FF:000034">
    <property type="entry name" value="sulfide:quinone oxidoreductase, mitochondrial"/>
    <property type="match status" value="1"/>
</dbReference>
<dbReference type="InterPro" id="IPR023753">
    <property type="entry name" value="FAD/NAD-binding_dom"/>
</dbReference>
<evidence type="ECO:0000313" key="8">
    <source>
        <dbReference type="EMBL" id="AKO51018.1"/>
    </source>
</evidence>
<keyword evidence="3" id="KW-0874">Quinone</keyword>
<keyword evidence="2" id="KW-0285">Flavoprotein</keyword>
<evidence type="ECO:0000256" key="2">
    <source>
        <dbReference type="ARBA" id="ARBA00022630"/>
    </source>
</evidence>
<gene>
    <name evidence="8" type="ORF">ABA45_00105</name>
</gene>
<evidence type="ECO:0000256" key="3">
    <source>
        <dbReference type="ARBA" id="ARBA00022719"/>
    </source>
</evidence>
<evidence type="ECO:0000259" key="7">
    <source>
        <dbReference type="Pfam" id="PF07992"/>
    </source>
</evidence>
<dbReference type="AlphaFoldDB" id="A0A0H4HZJ0"/>
<accession>A0A0H4HZJ0</accession>
<dbReference type="EMBL" id="CP011494">
    <property type="protein sequence ID" value="AKO51018.1"/>
    <property type="molecule type" value="Genomic_DNA"/>
</dbReference>
<feature type="domain" description="FAD/NAD(P)-binding" evidence="7">
    <location>
        <begin position="17"/>
        <end position="136"/>
    </location>
</feature>
<dbReference type="PATRIC" id="fig|330734.3.peg.22"/>
<dbReference type="STRING" id="330734.ABA45_00105"/>
<dbReference type="GO" id="GO:0070224">
    <property type="term" value="F:sulfide:quinone oxidoreductase activity"/>
    <property type="evidence" value="ECO:0007669"/>
    <property type="project" value="TreeGrafter"/>
</dbReference>
<name>A0A0H4HZJ0_9GAMM</name>
<dbReference type="InterPro" id="IPR015904">
    <property type="entry name" value="Sulphide_quinone_reductase"/>
</dbReference>
<dbReference type="PANTHER" id="PTHR10632:SF2">
    <property type="entry name" value="SULFIDE:QUINONE OXIDOREDUCTASE, MITOCHONDRIAL"/>
    <property type="match status" value="1"/>
</dbReference>
<protein>
    <submittedName>
        <fullName evidence="8">Pyridine nucleotide-disulfide oxidoreductase</fullName>
    </submittedName>
</protein>
<dbReference type="Proteomes" id="UP000036406">
    <property type="component" value="Chromosome"/>
</dbReference>
<dbReference type="InterPro" id="IPR036188">
    <property type="entry name" value="FAD/NAD-bd_sf"/>
</dbReference>
<dbReference type="Pfam" id="PF07992">
    <property type="entry name" value="Pyr_redox_2"/>
    <property type="match status" value="1"/>
</dbReference>
<dbReference type="KEGG" id="mpq:ABA45_00105"/>
<evidence type="ECO:0000256" key="1">
    <source>
        <dbReference type="ARBA" id="ARBA00001974"/>
    </source>
</evidence>
<evidence type="ECO:0000256" key="4">
    <source>
        <dbReference type="ARBA" id="ARBA00022827"/>
    </source>
</evidence>
<keyword evidence="5" id="KW-0809">Transit peptide</keyword>
<dbReference type="PANTHER" id="PTHR10632">
    <property type="entry name" value="SULFIDE:QUINONE OXIDOREDUCTASE"/>
    <property type="match status" value="1"/>
</dbReference>
<reference evidence="8 9" key="1">
    <citation type="submission" date="2015-05" db="EMBL/GenBank/DDBJ databases">
        <title>Complete genome of Marinobacter psychrophilus strain 20041T isolated from sea-ice of the Canadian Basin.</title>
        <authorList>
            <person name="Song L."/>
            <person name="Ren L."/>
            <person name="Yu Y."/>
            <person name="Wang X."/>
        </authorList>
    </citation>
    <scope>NUCLEOTIDE SEQUENCE [LARGE SCALE GENOMIC DNA]</scope>
    <source>
        <strain evidence="8 9">20041</strain>
    </source>
</reference>
<keyword evidence="4" id="KW-0274">FAD</keyword>
<proteinExistence type="predicted"/>
<dbReference type="SUPFAM" id="SSF51905">
    <property type="entry name" value="FAD/NAD(P)-binding domain"/>
    <property type="match status" value="2"/>
</dbReference>
<dbReference type="GO" id="GO:0070221">
    <property type="term" value="P:sulfide oxidation, using sulfide:quinone oxidoreductase"/>
    <property type="evidence" value="ECO:0007669"/>
    <property type="project" value="TreeGrafter"/>
</dbReference>
<dbReference type="GO" id="GO:0071949">
    <property type="term" value="F:FAD binding"/>
    <property type="evidence" value="ECO:0007669"/>
    <property type="project" value="TreeGrafter"/>
</dbReference>
<evidence type="ECO:0000313" key="9">
    <source>
        <dbReference type="Proteomes" id="UP000036406"/>
    </source>
</evidence>